<dbReference type="Gene3D" id="3.40.50.1820">
    <property type="entry name" value="alpha/beta hydrolase"/>
    <property type="match status" value="1"/>
</dbReference>
<feature type="compositionally biased region" description="Basic and acidic residues" evidence="1">
    <location>
        <begin position="279"/>
        <end position="292"/>
    </location>
</feature>
<evidence type="ECO:0000259" key="2">
    <source>
        <dbReference type="Pfam" id="PF00561"/>
    </source>
</evidence>
<feature type="domain" description="AB hydrolase-1" evidence="2">
    <location>
        <begin position="633"/>
        <end position="713"/>
    </location>
</feature>
<dbReference type="InterPro" id="IPR050471">
    <property type="entry name" value="AB_hydrolase"/>
</dbReference>
<dbReference type="InterPro" id="IPR000073">
    <property type="entry name" value="AB_hydrolase_1"/>
</dbReference>
<keyword evidence="4" id="KW-1185">Reference proteome</keyword>
<feature type="compositionally biased region" description="Polar residues" evidence="1">
    <location>
        <begin position="85"/>
        <end position="96"/>
    </location>
</feature>
<feature type="compositionally biased region" description="Basic and acidic residues" evidence="1">
    <location>
        <begin position="784"/>
        <end position="800"/>
    </location>
</feature>
<feature type="region of interest" description="Disordered" evidence="1">
    <location>
        <begin position="175"/>
        <end position="231"/>
    </location>
</feature>
<dbReference type="InterPro" id="IPR029058">
    <property type="entry name" value="AB_hydrolase_fold"/>
</dbReference>
<feature type="compositionally biased region" description="Basic and acidic residues" evidence="1">
    <location>
        <begin position="482"/>
        <end position="492"/>
    </location>
</feature>
<accession>A0AAE0M9L1</accession>
<feature type="compositionally biased region" description="Polar residues" evidence="1">
    <location>
        <begin position="334"/>
        <end position="354"/>
    </location>
</feature>
<dbReference type="AlphaFoldDB" id="A0AAE0M9L1"/>
<feature type="region of interest" description="Disordered" evidence="1">
    <location>
        <begin position="1"/>
        <end position="96"/>
    </location>
</feature>
<feature type="compositionally biased region" description="Basic and acidic residues" evidence="1">
    <location>
        <begin position="69"/>
        <end position="83"/>
    </location>
</feature>
<evidence type="ECO:0000313" key="3">
    <source>
        <dbReference type="EMBL" id="KAK3324422.1"/>
    </source>
</evidence>
<sequence length="1011" mass="109632">MDSSYFSSYSLDAAPPIPRRSRERERTRREPDRDLPTSPPRRRNPPRPIATQDPQRKRDSDNVFSDWSAQDRERYGRFLRDQENETVPPSTATSPEVISSLITSLSAISRPLSNHFDSPYYLNPTGTRSPINQSNPGSPTSGSFGVDYGAFTTPSFGRLGEDDLSLDELAASAPVIRTSKPPSGFSSLTSPKSPKSPVSRDATGLRGLLSRSSSGALSRPSSKGSLTSGAGSIGKLSVERVVEPASPGADGKTLNAQRSHDSWGKKTGRNSRGLMYMSSKERLREKEADKKRSSVGAVGSSSNGITASTGSMTSRLDPFAAESVINEEPHSESPSRPARTNPTTEGTILNSPQSPRVIPTRDSSLRRTGSNAKRSSARASRTSKRDSDNGANDTIHEIDEHSTGSRHHRSDTTRRQQSNTKQGHQLDALRLSADFAQAGSSGLSKHSADVYGTSPSTPANAMFPDLDPLDDGAPSPAIAQGRRRDRESSTEARHRRRSGHLTPDPHSGYASGYASETGAGTLKVKRSSSRLKRLSGAASPSSEKTRTSEQGKNSDQPHIAYERPRSADSIDDGVESYLCSPRLSQKIRHPQTGRVISFSEVGDPSGSAVFCCVGMGLTRYITAFYDELALTLKLRLITPDRPGVGDSEPYAEGTATPLGWPDDVYAICQSLKITKFSILAHSAGAIYALATALRMPQHIRGKIHLLAPWIPPSQMSVFGASAQTPAPPSNAIPTSQKILRALPTPFLKAANSSFMTATSSSITSSLPKQKRAKRDKKISAAAAGKDKEAAKNAQVEDKENQNVADRASKDVPQAADEEMDRIRPTGTTPTTMGPAGSKSSTSHHHKRSNSSQYGSRLQAEREESILQTAAALANSQLAERERQQTYDNRLTHAIWQLATTGANPAVDLLVCLERRHTIGFRYVDITRPVVIHHGSRDTRVPVDNVKWLGKTMRRCEVRVLEGEGHGLMASAQVMGGVLMEVSREWDDWTRVTGQHKRETERTRRGTIGTAR</sequence>
<feature type="compositionally biased region" description="Low complexity" evidence="1">
    <location>
        <begin position="370"/>
        <end position="380"/>
    </location>
</feature>
<feature type="compositionally biased region" description="Basic residues" evidence="1">
    <location>
        <begin position="523"/>
        <end position="533"/>
    </location>
</feature>
<dbReference type="PANTHER" id="PTHR43433">
    <property type="entry name" value="HYDROLASE, ALPHA/BETA FOLD FAMILY PROTEIN"/>
    <property type="match status" value="1"/>
</dbReference>
<feature type="compositionally biased region" description="Low complexity" evidence="1">
    <location>
        <begin position="824"/>
        <end position="840"/>
    </location>
</feature>
<proteinExistence type="predicted"/>
<feature type="compositionally biased region" description="Basic and acidic residues" evidence="1">
    <location>
        <begin position="383"/>
        <end position="403"/>
    </location>
</feature>
<evidence type="ECO:0000313" key="4">
    <source>
        <dbReference type="Proteomes" id="UP001286456"/>
    </source>
</evidence>
<comment type="caution">
    <text evidence="3">The sequence shown here is derived from an EMBL/GenBank/DDBJ whole genome shotgun (WGS) entry which is preliminary data.</text>
</comment>
<name>A0AAE0M9L1_9PEZI</name>
<evidence type="ECO:0000256" key="1">
    <source>
        <dbReference type="SAM" id="MobiDB-lite"/>
    </source>
</evidence>
<feature type="region of interest" description="Disordered" evidence="1">
    <location>
        <begin position="243"/>
        <end position="424"/>
    </location>
</feature>
<feature type="compositionally biased region" description="Polar residues" evidence="1">
    <location>
        <begin position="758"/>
        <end position="767"/>
    </location>
</feature>
<feature type="compositionally biased region" description="Basic and acidic residues" evidence="1">
    <location>
        <begin position="20"/>
        <end position="35"/>
    </location>
</feature>
<feature type="region of interest" description="Disordered" evidence="1">
    <location>
        <begin position="440"/>
        <end position="567"/>
    </location>
</feature>
<protein>
    <recommendedName>
        <fullName evidence="2">AB hydrolase-1 domain-containing protein</fullName>
    </recommendedName>
</protein>
<feature type="region of interest" description="Disordered" evidence="1">
    <location>
        <begin position="758"/>
        <end position="861"/>
    </location>
</feature>
<gene>
    <name evidence="3" type="ORF">B0T19DRAFT_230343</name>
</gene>
<feature type="compositionally biased region" description="Low complexity" evidence="1">
    <location>
        <begin position="186"/>
        <end position="225"/>
    </location>
</feature>
<reference evidence="3" key="1">
    <citation type="journal article" date="2023" name="Mol. Phylogenet. Evol.">
        <title>Genome-scale phylogeny and comparative genomics of the fungal order Sordariales.</title>
        <authorList>
            <person name="Hensen N."/>
            <person name="Bonometti L."/>
            <person name="Westerberg I."/>
            <person name="Brannstrom I.O."/>
            <person name="Guillou S."/>
            <person name="Cros-Aarteil S."/>
            <person name="Calhoun S."/>
            <person name="Haridas S."/>
            <person name="Kuo A."/>
            <person name="Mondo S."/>
            <person name="Pangilinan J."/>
            <person name="Riley R."/>
            <person name="LaButti K."/>
            <person name="Andreopoulos B."/>
            <person name="Lipzen A."/>
            <person name="Chen C."/>
            <person name="Yan M."/>
            <person name="Daum C."/>
            <person name="Ng V."/>
            <person name="Clum A."/>
            <person name="Steindorff A."/>
            <person name="Ohm R.A."/>
            <person name="Martin F."/>
            <person name="Silar P."/>
            <person name="Natvig D.O."/>
            <person name="Lalanne C."/>
            <person name="Gautier V."/>
            <person name="Ament-Velasquez S.L."/>
            <person name="Kruys A."/>
            <person name="Hutchinson M.I."/>
            <person name="Powell A.J."/>
            <person name="Barry K."/>
            <person name="Miller A.N."/>
            <person name="Grigoriev I.V."/>
            <person name="Debuchy R."/>
            <person name="Gladieux P."/>
            <person name="Hiltunen Thoren M."/>
            <person name="Johannesson H."/>
        </authorList>
    </citation>
    <scope>NUCLEOTIDE SEQUENCE</scope>
    <source>
        <strain evidence="3">SMH4131-1</strain>
    </source>
</reference>
<feature type="compositionally biased region" description="Polar residues" evidence="1">
    <location>
        <begin position="303"/>
        <end position="314"/>
    </location>
</feature>
<dbReference type="EMBL" id="JAUEPO010000004">
    <property type="protein sequence ID" value="KAK3324422.1"/>
    <property type="molecule type" value="Genomic_DNA"/>
</dbReference>
<feature type="compositionally biased region" description="Polar residues" evidence="1">
    <location>
        <begin position="124"/>
        <end position="143"/>
    </location>
</feature>
<reference evidence="3" key="2">
    <citation type="submission" date="2023-06" db="EMBL/GenBank/DDBJ databases">
        <authorList>
            <consortium name="Lawrence Berkeley National Laboratory"/>
            <person name="Haridas S."/>
            <person name="Hensen N."/>
            <person name="Bonometti L."/>
            <person name="Westerberg I."/>
            <person name="Brannstrom I.O."/>
            <person name="Guillou S."/>
            <person name="Cros-Aarteil S."/>
            <person name="Calhoun S."/>
            <person name="Kuo A."/>
            <person name="Mondo S."/>
            <person name="Pangilinan J."/>
            <person name="Riley R."/>
            <person name="Labutti K."/>
            <person name="Andreopoulos B."/>
            <person name="Lipzen A."/>
            <person name="Chen C."/>
            <person name="Yanf M."/>
            <person name="Daum C."/>
            <person name="Ng V."/>
            <person name="Clum A."/>
            <person name="Steindorff A."/>
            <person name="Ohm R."/>
            <person name="Martin F."/>
            <person name="Silar P."/>
            <person name="Natvig D."/>
            <person name="Lalanne C."/>
            <person name="Gautier V."/>
            <person name="Ament-Velasquez S.L."/>
            <person name="Kruys A."/>
            <person name="Hutchinson M.I."/>
            <person name="Powell A.J."/>
            <person name="Barry K."/>
            <person name="Miller A.N."/>
            <person name="Grigoriev I.V."/>
            <person name="Debuchy R."/>
            <person name="Gladieux P."/>
            <person name="Thoren M.H."/>
            <person name="Johannesson H."/>
        </authorList>
    </citation>
    <scope>NUCLEOTIDE SEQUENCE</scope>
    <source>
        <strain evidence="3">SMH4131-1</strain>
    </source>
</reference>
<organism evidence="3 4">
    <name type="scientific">Cercophora scortea</name>
    <dbReference type="NCBI Taxonomy" id="314031"/>
    <lineage>
        <taxon>Eukaryota</taxon>
        <taxon>Fungi</taxon>
        <taxon>Dikarya</taxon>
        <taxon>Ascomycota</taxon>
        <taxon>Pezizomycotina</taxon>
        <taxon>Sordariomycetes</taxon>
        <taxon>Sordariomycetidae</taxon>
        <taxon>Sordariales</taxon>
        <taxon>Lasiosphaeriaceae</taxon>
        <taxon>Cercophora</taxon>
    </lineage>
</organism>
<dbReference type="Proteomes" id="UP001286456">
    <property type="component" value="Unassembled WGS sequence"/>
</dbReference>
<dbReference type="PANTHER" id="PTHR43433:SF10">
    <property type="entry name" value="AB HYDROLASE-1 DOMAIN-CONTAINING PROTEIN"/>
    <property type="match status" value="1"/>
</dbReference>
<feature type="compositionally biased region" description="Polar residues" evidence="1">
    <location>
        <begin position="1"/>
        <end position="10"/>
    </location>
</feature>
<feature type="region of interest" description="Disordered" evidence="1">
    <location>
        <begin position="124"/>
        <end position="146"/>
    </location>
</feature>
<dbReference type="Pfam" id="PF00561">
    <property type="entry name" value="Abhydrolase_1"/>
    <property type="match status" value="1"/>
</dbReference>
<dbReference type="SUPFAM" id="SSF53474">
    <property type="entry name" value="alpha/beta-Hydrolases"/>
    <property type="match status" value="1"/>
</dbReference>